<comment type="caution">
    <text evidence="2">The sequence shown here is derived from an EMBL/GenBank/DDBJ whole genome shotgun (WGS) entry which is preliminary data.</text>
</comment>
<dbReference type="RefSeq" id="WP_203932030.1">
    <property type="nucleotide sequence ID" value="NZ_BOPH01000097.1"/>
</dbReference>
<evidence type="ECO:0000313" key="2">
    <source>
        <dbReference type="EMBL" id="GIJ72176.1"/>
    </source>
</evidence>
<reference evidence="2" key="1">
    <citation type="submission" date="2021-01" db="EMBL/GenBank/DDBJ databases">
        <title>Whole genome shotgun sequence of Virgisporangium ochraceum NBRC 16418.</title>
        <authorList>
            <person name="Komaki H."/>
            <person name="Tamura T."/>
        </authorList>
    </citation>
    <scope>NUCLEOTIDE SEQUENCE</scope>
    <source>
        <strain evidence="2">NBRC 16418</strain>
    </source>
</reference>
<feature type="transmembrane region" description="Helical" evidence="1">
    <location>
        <begin position="99"/>
        <end position="121"/>
    </location>
</feature>
<protein>
    <submittedName>
        <fullName evidence="2">Uncharacterized protein</fullName>
    </submittedName>
</protein>
<proteinExistence type="predicted"/>
<keyword evidence="3" id="KW-1185">Reference proteome</keyword>
<organism evidence="2 3">
    <name type="scientific">Virgisporangium ochraceum</name>
    <dbReference type="NCBI Taxonomy" id="65505"/>
    <lineage>
        <taxon>Bacteria</taxon>
        <taxon>Bacillati</taxon>
        <taxon>Actinomycetota</taxon>
        <taxon>Actinomycetes</taxon>
        <taxon>Micromonosporales</taxon>
        <taxon>Micromonosporaceae</taxon>
        <taxon>Virgisporangium</taxon>
    </lineage>
</organism>
<feature type="transmembrane region" description="Helical" evidence="1">
    <location>
        <begin position="289"/>
        <end position="309"/>
    </location>
</feature>
<name>A0A8J4EEX5_9ACTN</name>
<sequence>MTYRWNVVVGLGAAGAAVVVWASNLTLLQRHTEPAKPWHDVWAQNNTYWARDLRWTVLVAVVAGLVLAVGGDRWRSLGAVLAGCALVGVDLVADRSDLAGPLAAGLLSAAVCAVLLGAWLVTRTGTRPHPVPLILAASVAAATAPMAATIGSSAEVDPVALAPAAFVTGMLLVVTAAAGGLAAAPRRSPNRIIVAGAAAVVTGSAVALRAFDTEPPTVVYVAAGCALLAGVGAVVCPWRPGMAVAAVTMVVGQLVLVLAVALATIRWPLGPAFTRIAGNPAVNAADTDFLTAPVGVLSGLVLGVLLAAISRSGRTAVAPPGATPEPAPV</sequence>
<feature type="transmembrane region" description="Helical" evidence="1">
    <location>
        <begin position="133"/>
        <end position="154"/>
    </location>
</feature>
<evidence type="ECO:0000256" key="1">
    <source>
        <dbReference type="SAM" id="Phobius"/>
    </source>
</evidence>
<evidence type="ECO:0000313" key="3">
    <source>
        <dbReference type="Proteomes" id="UP000635606"/>
    </source>
</evidence>
<feature type="transmembrane region" description="Helical" evidence="1">
    <location>
        <begin position="160"/>
        <end position="185"/>
    </location>
</feature>
<dbReference type="EMBL" id="BOPH01000097">
    <property type="protein sequence ID" value="GIJ72176.1"/>
    <property type="molecule type" value="Genomic_DNA"/>
</dbReference>
<feature type="transmembrane region" description="Helical" evidence="1">
    <location>
        <begin position="217"/>
        <end position="236"/>
    </location>
</feature>
<feature type="transmembrane region" description="Helical" evidence="1">
    <location>
        <begin position="53"/>
        <end position="70"/>
    </location>
</feature>
<feature type="transmembrane region" description="Helical" evidence="1">
    <location>
        <begin position="192"/>
        <end position="211"/>
    </location>
</feature>
<accession>A0A8J4EEX5</accession>
<keyword evidence="1" id="KW-0472">Membrane</keyword>
<keyword evidence="1" id="KW-0812">Transmembrane</keyword>
<dbReference type="Proteomes" id="UP000635606">
    <property type="component" value="Unassembled WGS sequence"/>
</dbReference>
<feature type="transmembrane region" description="Helical" evidence="1">
    <location>
        <begin position="243"/>
        <end position="269"/>
    </location>
</feature>
<gene>
    <name evidence="2" type="ORF">Voc01_070930</name>
</gene>
<dbReference type="AlphaFoldDB" id="A0A8J4EEX5"/>
<feature type="transmembrane region" description="Helical" evidence="1">
    <location>
        <begin position="77"/>
        <end position="93"/>
    </location>
</feature>
<keyword evidence="1" id="KW-1133">Transmembrane helix</keyword>